<keyword evidence="4" id="KW-1185">Reference proteome</keyword>
<dbReference type="eggNOG" id="COG2050">
    <property type="taxonomic scope" value="Bacteria"/>
</dbReference>
<dbReference type="EMBL" id="CP012109">
    <property type="protein sequence ID" value="AKQ70033.1"/>
    <property type="molecule type" value="Genomic_DNA"/>
</dbReference>
<dbReference type="KEGG" id="mym:A176_006945"/>
<dbReference type="InterPro" id="IPR006683">
    <property type="entry name" value="Thioestr_dom"/>
</dbReference>
<dbReference type="PANTHER" id="PTHR43240:SF7">
    <property type="entry name" value="BLR7284 PROTEIN"/>
    <property type="match status" value="1"/>
</dbReference>
<dbReference type="Gene3D" id="3.10.129.10">
    <property type="entry name" value="Hotdog Thioesterase"/>
    <property type="match status" value="1"/>
</dbReference>
<evidence type="ECO:0000259" key="2">
    <source>
        <dbReference type="Pfam" id="PF03061"/>
    </source>
</evidence>
<dbReference type="Pfam" id="PF03061">
    <property type="entry name" value="4HBT"/>
    <property type="match status" value="1"/>
</dbReference>
<dbReference type="PATRIC" id="fig|1297742.4.peg.7044"/>
<dbReference type="PANTHER" id="PTHR43240">
    <property type="entry name" value="1,4-DIHYDROXY-2-NAPHTHOYL-COA THIOESTERASE 1"/>
    <property type="match status" value="1"/>
</dbReference>
<dbReference type="STRING" id="1297742.A176_006945"/>
<protein>
    <submittedName>
        <fullName evidence="3">Thioesterase family domain protein</fullName>
    </submittedName>
</protein>
<dbReference type="NCBIfam" id="TIGR00369">
    <property type="entry name" value="unchar_dom_1"/>
    <property type="match status" value="1"/>
</dbReference>
<name>A0A0H4X7Y9_9BACT</name>
<dbReference type="OrthoDB" id="9813158at2"/>
<organism evidence="3 4">
    <name type="scientific">Pseudomyxococcus hansupus</name>
    <dbReference type="NCBI Taxonomy" id="1297742"/>
    <lineage>
        <taxon>Bacteria</taxon>
        <taxon>Pseudomonadati</taxon>
        <taxon>Myxococcota</taxon>
        <taxon>Myxococcia</taxon>
        <taxon>Myxococcales</taxon>
        <taxon>Cystobacterineae</taxon>
        <taxon>Myxococcaceae</taxon>
        <taxon>Pseudomyxococcus</taxon>
    </lineage>
</organism>
<dbReference type="GO" id="GO:0005829">
    <property type="term" value="C:cytosol"/>
    <property type="evidence" value="ECO:0007669"/>
    <property type="project" value="TreeGrafter"/>
</dbReference>
<feature type="domain" description="Thioesterase" evidence="2">
    <location>
        <begin position="62"/>
        <end position="135"/>
    </location>
</feature>
<accession>A0A0H4X7Y9</accession>
<evidence type="ECO:0000313" key="4">
    <source>
        <dbReference type="Proteomes" id="UP000009026"/>
    </source>
</evidence>
<dbReference type="InterPro" id="IPR029069">
    <property type="entry name" value="HotDog_dom_sf"/>
</dbReference>
<dbReference type="CDD" id="cd03443">
    <property type="entry name" value="PaaI_thioesterase"/>
    <property type="match status" value="1"/>
</dbReference>
<dbReference type="RefSeq" id="WP_002637760.1">
    <property type="nucleotide sequence ID" value="NZ_CP012109.1"/>
</dbReference>
<sequence length="150" mass="16207">MSDDFTLPEDKAGRLERCALFYTDVVPHNHALGLRLVDVGAAEATVELPYAENLIGNPETKVIAGGAVTTLIDATCGTAVFLKLGRFAPLVTLDLRIDYLRPARPGVVLTCVAECYRLTRQVAFVRALVHQGDPGHPVASAQGTFMRTEE</sequence>
<evidence type="ECO:0000256" key="1">
    <source>
        <dbReference type="ARBA" id="ARBA00022801"/>
    </source>
</evidence>
<reference evidence="3 4" key="1">
    <citation type="journal article" date="2016" name="PLoS ONE">
        <title>Complete Genome Sequence and Comparative Genomics of a Novel Myxobacterium Myxococcus hansupus.</title>
        <authorList>
            <person name="Sharma G."/>
            <person name="Narwani T."/>
            <person name="Subramanian S."/>
        </authorList>
    </citation>
    <scope>NUCLEOTIDE SEQUENCE [LARGE SCALE GENOMIC DNA]</scope>
    <source>
        <strain evidence="4">mixupus</strain>
    </source>
</reference>
<dbReference type="AlphaFoldDB" id="A0A0H4X7Y9"/>
<dbReference type="Proteomes" id="UP000009026">
    <property type="component" value="Chromosome"/>
</dbReference>
<dbReference type="GO" id="GO:0061522">
    <property type="term" value="F:1,4-dihydroxy-2-naphthoyl-CoA thioesterase activity"/>
    <property type="evidence" value="ECO:0007669"/>
    <property type="project" value="TreeGrafter"/>
</dbReference>
<dbReference type="SUPFAM" id="SSF54637">
    <property type="entry name" value="Thioesterase/thiol ester dehydrase-isomerase"/>
    <property type="match status" value="1"/>
</dbReference>
<dbReference type="InterPro" id="IPR003736">
    <property type="entry name" value="PAAI_dom"/>
</dbReference>
<gene>
    <name evidence="3" type="ORF">A176_006945</name>
</gene>
<proteinExistence type="predicted"/>
<keyword evidence="1" id="KW-0378">Hydrolase</keyword>
<evidence type="ECO:0000313" key="3">
    <source>
        <dbReference type="EMBL" id="AKQ70033.1"/>
    </source>
</evidence>